<proteinExistence type="predicted"/>
<name>A0A6N8CW35_9BACI</name>
<accession>A0A6N8CW35</accession>
<gene>
    <name evidence="1" type="ORF">GMB86_11880</name>
</gene>
<dbReference type="RefSeq" id="WP_155220231.1">
    <property type="nucleotide sequence ID" value="NZ_WNHB01000019.1"/>
</dbReference>
<dbReference type="AlphaFoldDB" id="A0A6N8CW35"/>
<evidence type="ECO:0000313" key="1">
    <source>
        <dbReference type="EMBL" id="MTT32706.1"/>
    </source>
</evidence>
<dbReference type="Proteomes" id="UP000440978">
    <property type="component" value="Unassembled WGS sequence"/>
</dbReference>
<evidence type="ECO:0000313" key="2">
    <source>
        <dbReference type="Proteomes" id="UP000440978"/>
    </source>
</evidence>
<organism evidence="1 2">
    <name type="scientific">Terrilactibacillus tamarindi</name>
    <dbReference type="NCBI Taxonomy" id="2599694"/>
    <lineage>
        <taxon>Bacteria</taxon>
        <taxon>Bacillati</taxon>
        <taxon>Bacillota</taxon>
        <taxon>Bacilli</taxon>
        <taxon>Bacillales</taxon>
        <taxon>Bacillaceae</taxon>
        <taxon>Terrilactibacillus</taxon>
    </lineage>
</organism>
<comment type="caution">
    <text evidence="1">The sequence shown here is derived from an EMBL/GenBank/DDBJ whole genome shotgun (WGS) entry which is preliminary data.</text>
</comment>
<dbReference type="EMBL" id="WNHB01000019">
    <property type="protein sequence ID" value="MTT32706.1"/>
    <property type="molecule type" value="Genomic_DNA"/>
</dbReference>
<reference evidence="1 2" key="1">
    <citation type="submission" date="2019-11" db="EMBL/GenBank/DDBJ databases">
        <title>Terrilactibacillus tamarindus sp. nov. BCM23-1 isolated from bark of Tamarindus indica.</title>
        <authorList>
            <person name="Kingkaew E."/>
            <person name="Tanasupawat S."/>
        </authorList>
    </citation>
    <scope>NUCLEOTIDE SEQUENCE [LARGE SCALE GENOMIC DNA]</scope>
    <source>
        <strain evidence="1 2">BCM23-1</strain>
    </source>
</reference>
<sequence>MNKEFFFCYDFKLKKHLANKKFKHVTHARNINSGREFWLYVINSELNKAILEFKEMKNHA</sequence>
<keyword evidence="2" id="KW-1185">Reference proteome</keyword>
<protein>
    <submittedName>
        <fullName evidence="1">Uncharacterized protein</fullName>
    </submittedName>
</protein>